<comment type="caution">
    <text evidence="1">The sequence shown here is derived from an EMBL/GenBank/DDBJ whole genome shotgun (WGS) entry which is preliminary data.</text>
</comment>
<keyword evidence="2" id="KW-1185">Reference proteome</keyword>
<gene>
    <name evidence="1" type="ORF">scyTo_0022494</name>
</gene>
<evidence type="ECO:0000313" key="1">
    <source>
        <dbReference type="EMBL" id="GCB81352.1"/>
    </source>
</evidence>
<dbReference type="EMBL" id="BFAA01022759">
    <property type="protein sequence ID" value="GCB81352.1"/>
    <property type="molecule type" value="Genomic_DNA"/>
</dbReference>
<dbReference type="AlphaFoldDB" id="A0A401Q7K8"/>
<protein>
    <submittedName>
        <fullName evidence="1">Uncharacterized protein</fullName>
    </submittedName>
</protein>
<name>A0A401Q7K8_SCYTO</name>
<accession>A0A401Q7K8</accession>
<sequence>WGWRGSYDELEFDFRQLVVTDSIGSNVRLVVDDGLSKIANYSLGENAAGMSDVPSK</sequence>
<organism evidence="1 2">
    <name type="scientific">Scyliorhinus torazame</name>
    <name type="common">Cloudy catshark</name>
    <name type="synonym">Catulus torazame</name>
    <dbReference type="NCBI Taxonomy" id="75743"/>
    <lineage>
        <taxon>Eukaryota</taxon>
        <taxon>Metazoa</taxon>
        <taxon>Chordata</taxon>
        <taxon>Craniata</taxon>
        <taxon>Vertebrata</taxon>
        <taxon>Chondrichthyes</taxon>
        <taxon>Elasmobranchii</taxon>
        <taxon>Galeomorphii</taxon>
        <taxon>Galeoidea</taxon>
        <taxon>Carcharhiniformes</taxon>
        <taxon>Scyliorhinidae</taxon>
        <taxon>Scyliorhinus</taxon>
    </lineage>
</organism>
<proteinExistence type="predicted"/>
<reference evidence="1 2" key="1">
    <citation type="journal article" date="2018" name="Nat. Ecol. Evol.">
        <title>Shark genomes provide insights into elasmobranch evolution and the origin of vertebrates.</title>
        <authorList>
            <person name="Hara Y"/>
            <person name="Yamaguchi K"/>
            <person name="Onimaru K"/>
            <person name="Kadota M"/>
            <person name="Koyanagi M"/>
            <person name="Keeley SD"/>
            <person name="Tatsumi K"/>
            <person name="Tanaka K"/>
            <person name="Motone F"/>
            <person name="Kageyama Y"/>
            <person name="Nozu R"/>
            <person name="Adachi N"/>
            <person name="Nishimura O"/>
            <person name="Nakagawa R"/>
            <person name="Tanegashima C"/>
            <person name="Kiyatake I"/>
            <person name="Matsumoto R"/>
            <person name="Murakumo K"/>
            <person name="Nishida K"/>
            <person name="Terakita A"/>
            <person name="Kuratani S"/>
            <person name="Sato K"/>
            <person name="Hyodo S Kuraku.S."/>
        </authorList>
    </citation>
    <scope>NUCLEOTIDE SEQUENCE [LARGE SCALE GENOMIC DNA]</scope>
</reference>
<feature type="non-terminal residue" evidence="1">
    <location>
        <position position="1"/>
    </location>
</feature>
<evidence type="ECO:0000313" key="2">
    <source>
        <dbReference type="Proteomes" id="UP000288216"/>
    </source>
</evidence>
<dbReference type="Proteomes" id="UP000288216">
    <property type="component" value="Unassembled WGS sequence"/>
</dbReference>